<protein>
    <submittedName>
        <fullName evidence="4">PR domain zinc finger protein 4-like isoform X1</fullName>
    </submittedName>
</protein>
<evidence type="ECO:0000313" key="4">
    <source>
        <dbReference type="RefSeq" id="XP_019645695.1"/>
    </source>
</evidence>
<sequence>MAEGDRYWCDLCGTYEDDIVCPNLGPVQTMQDSEVQSRARASLPKGLVIQNTTDGQEGVFAGVPLSARMKFGPLEAQRLQTAPQGKESFPLKVFSPDGSCLYLDTTNEEVCNWMKFVRPATRDTEQNLLAYQQGTNIFFLTQKDIPVGGELRVWYAPSYAKKMGQHLQTPGEEHLLTAGGQHLPTPGGQHLPTAGGQHLQTPGGQHLMTPGGQQLQTSAGQLSQGAPSLAVTHGKGSVPAPVQTRTNKHSTTSTGHQTDEQEGITNGMNMSSIQSESQVDDFQQSKTVTRWNVQENIIQKGKTRPTRQTKDSKGER</sequence>
<dbReference type="Gene3D" id="2.170.270.10">
    <property type="entry name" value="SET domain"/>
    <property type="match status" value="1"/>
</dbReference>
<evidence type="ECO:0000259" key="2">
    <source>
        <dbReference type="PROSITE" id="PS50280"/>
    </source>
</evidence>
<name>A0A6P4ZWZ1_BRABE</name>
<dbReference type="GeneID" id="109486319"/>
<organism evidence="3 4">
    <name type="scientific">Branchiostoma belcheri</name>
    <name type="common">Amphioxus</name>
    <dbReference type="NCBI Taxonomy" id="7741"/>
    <lineage>
        <taxon>Eukaryota</taxon>
        <taxon>Metazoa</taxon>
        <taxon>Chordata</taxon>
        <taxon>Cephalochordata</taxon>
        <taxon>Leptocardii</taxon>
        <taxon>Amphioxiformes</taxon>
        <taxon>Branchiostomatidae</taxon>
        <taxon>Branchiostoma</taxon>
    </lineage>
</organism>
<accession>A0A6P4ZWZ1</accession>
<dbReference type="Pfam" id="PF21549">
    <property type="entry name" value="PRDM2_PR"/>
    <property type="match status" value="1"/>
</dbReference>
<feature type="compositionally biased region" description="Polar residues" evidence="1">
    <location>
        <begin position="243"/>
        <end position="256"/>
    </location>
</feature>
<dbReference type="InterPro" id="IPR001214">
    <property type="entry name" value="SET_dom"/>
</dbReference>
<dbReference type="InterPro" id="IPR044409">
    <property type="entry name" value="PRDM15_PR-SET"/>
</dbReference>
<dbReference type="KEGG" id="bbel:109486319"/>
<feature type="domain" description="SET" evidence="2">
    <location>
        <begin position="45"/>
        <end position="156"/>
    </location>
</feature>
<dbReference type="Proteomes" id="UP000515135">
    <property type="component" value="Unplaced"/>
</dbReference>
<dbReference type="PROSITE" id="PS50280">
    <property type="entry name" value="SET"/>
    <property type="match status" value="1"/>
</dbReference>
<dbReference type="CDD" id="cd19199">
    <property type="entry name" value="PR-SET_PRDM15"/>
    <property type="match status" value="1"/>
</dbReference>
<dbReference type="InterPro" id="IPR046341">
    <property type="entry name" value="SET_dom_sf"/>
</dbReference>
<evidence type="ECO:0000256" key="1">
    <source>
        <dbReference type="SAM" id="MobiDB-lite"/>
    </source>
</evidence>
<dbReference type="RefSeq" id="XP_019645695.1">
    <property type="nucleotide sequence ID" value="XM_019790136.1"/>
</dbReference>
<feature type="compositionally biased region" description="Polar residues" evidence="1">
    <location>
        <begin position="263"/>
        <end position="297"/>
    </location>
</feature>
<gene>
    <name evidence="4" type="primary">LOC109486319</name>
</gene>
<dbReference type="OrthoDB" id="40579at2759"/>
<keyword evidence="3" id="KW-1185">Reference proteome</keyword>
<proteinExistence type="predicted"/>
<reference evidence="4" key="1">
    <citation type="submission" date="2025-08" db="UniProtKB">
        <authorList>
            <consortium name="RefSeq"/>
        </authorList>
    </citation>
    <scope>IDENTIFICATION</scope>
    <source>
        <tissue evidence="4">Gonad</tissue>
    </source>
</reference>
<feature type="region of interest" description="Disordered" evidence="1">
    <location>
        <begin position="176"/>
        <end position="316"/>
    </location>
</feature>
<feature type="compositionally biased region" description="Polar residues" evidence="1">
    <location>
        <begin position="211"/>
        <end position="226"/>
    </location>
</feature>
<dbReference type="AlphaFoldDB" id="A0A6P4ZWZ1"/>
<evidence type="ECO:0000313" key="3">
    <source>
        <dbReference type="Proteomes" id="UP000515135"/>
    </source>
</evidence>